<name>A0A410FVF1_BIPS1</name>
<dbReference type="EMBL" id="CP034928">
    <property type="protein sequence ID" value="QAA76952.1"/>
    <property type="molecule type" value="Genomic_DNA"/>
</dbReference>
<feature type="domain" description="PKD" evidence="2">
    <location>
        <begin position="217"/>
        <end position="259"/>
    </location>
</feature>
<accession>A0A410FVF1</accession>
<feature type="region of interest" description="Disordered" evidence="1">
    <location>
        <begin position="284"/>
        <end position="312"/>
    </location>
</feature>
<gene>
    <name evidence="3" type="ORF">BIP78_1186</name>
</gene>
<dbReference type="Pfam" id="PF18911">
    <property type="entry name" value="PKD_4"/>
    <property type="match status" value="1"/>
</dbReference>
<organism evidence="3 4">
    <name type="scientific">Bipolaricaulis sibiricus</name>
    <dbReference type="NCBI Taxonomy" id="2501609"/>
    <lineage>
        <taxon>Bacteria</taxon>
        <taxon>Candidatus Bipolaricaulota</taxon>
        <taxon>Candidatus Bipolaricaulia</taxon>
        <taxon>Candidatus Bipolaricaulales</taxon>
        <taxon>Candidatus Bipolaricaulaceae</taxon>
        <taxon>Candidatus Bipolaricaulis</taxon>
    </lineage>
</organism>
<dbReference type="PROSITE" id="PS50093">
    <property type="entry name" value="PKD"/>
    <property type="match status" value="1"/>
</dbReference>
<dbReference type="Proteomes" id="UP000287233">
    <property type="component" value="Chromosome"/>
</dbReference>
<evidence type="ECO:0000313" key="3">
    <source>
        <dbReference type="EMBL" id="QAA76952.1"/>
    </source>
</evidence>
<dbReference type="Gene3D" id="2.60.40.10">
    <property type="entry name" value="Immunoglobulins"/>
    <property type="match status" value="1"/>
</dbReference>
<evidence type="ECO:0000313" key="4">
    <source>
        <dbReference type="Proteomes" id="UP000287233"/>
    </source>
</evidence>
<dbReference type="KEGG" id="bih:BIP78_1186"/>
<dbReference type="AlphaFoldDB" id="A0A410FVF1"/>
<protein>
    <recommendedName>
        <fullName evidence="2">PKD domain-containing protein</fullName>
    </recommendedName>
</protein>
<dbReference type="SUPFAM" id="SSF49299">
    <property type="entry name" value="PKD domain"/>
    <property type="match status" value="1"/>
</dbReference>
<dbReference type="InterPro" id="IPR035986">
    <property type="entry name" value="PKD_dom_sf"/>
</dbReference>
<reference evidence="4" key="1">
    <citation type="submission" date="2018-12" db="EMBL/GenBank/DDBJ databases">
        <title>Complete genome sequence of an uncultured bacterium of the candidate phylum Bipolaricaulota.</title>
        <authorList>
            <person name="Kadnikov V.V."/>
            <person name="Mardanov A.V."/>
            <person name="Beletsky A.V."/>
            <person name="Frank Y.A."/>
            <person name="Karnachuk O.V."/>
            <person name="Ravin N.V."/>
        </authorList>
    </citation>
    <scope>NUCLEOTIDE SEQUENCE [LARGE SCALE GENOMIC DNA]</scope>
</reference>
<feature type="region of interest" description="Disordered" evidence="1">
    <location>
        <begin position="141"/>
        <end position="172"/>
    </location>
</feature>
<evidence type="ECO:0000259" key="2">
    <source>
        <dbReference type="PROSITE" id="PS50093"/>
    </source>
</evidence>
<dbReference type="InterPro" id="IPR000601">
    <property type="entry name" value="PKD_dom"/>
</dbReference>
<evidence type="ECO:0000256" key="1">
    <source>
        <dbReference type="SAM" id="MobiDB-lite"/>
    </source>
</evidence>
<feature type="compositionally biased region" description="Basic and acidic residues" evidence="1">
    <location>
        <begin position="301"/>
        <end position="312"/>
    </location>
</feature>
<dbReference type="CDD" id="cd00146">
    <property type="entry name" value="PKD"/>
    <property type="match status" value="1"/>
</dbReference>
<dbReference type="InterPro" id="IPR013783">
    <property type="entry name" value="Ig-like_fold"/>
</dbReference>
<proteinExistence type="predicted"/>
<sequence length="312" mass="33724">MRWGWTIGVALVAVVGAGTPGDIYQWTYDQLALGPGWTGHVFANRTGGDVLGLELLFMDPGQAQVLVVGGRLTRDDGGVAGVRFAGRIVPGGVVTVALPTDTMPHQALWITSAGLVPIDLDLPIPRLSVEEIWPELIISTAGEDGQDDGTDEFWGSKELSPGWDEGSDEGGELSKGGGVTVLGFSWPHDLDPELLRDWQGYVWLVRLDGRRSFSPLGEEIISWKWFWEDGLGQQGPVVVRGFASPGAYRVRLVVTDGAGREQILTRFVEARDWAAIAEVLGDHGTTTPVVKEPPPGIPEAQEERTKDPKTLN</sequence>